<dbReference type="CTD" id="90353"/>
<dbReference type="GO" id="GO:0005739">
    <property type="term" value="C:mitochondrion"/>
    <property type="evidence" value="ECO:0007669"/>
    <property type="project" value="TreeGrafter"/>
</dbReference>
<comment type="pathway">
    <text evidence="7">tRNA modification; 5-methoxycarbonylmethyl-2-thiouridine-tRNA biosynthesis.</text>
</comment>
<dbReference type="FunFam" id="3.40.50.620:FF:000132">
    <property type="entry name" value="Cytoplasmic tRNA 2-thiolation protein 1"/>
    <property type="match status" value="1"/>
</dbReference>
<dbReference type="GO" id="GO:0002144">
    <property type="term" value="C:cytosolic tRNA wobble base thiouridylase complex"/>
    <property type="evidence" value="ECO:0007669"/>
    <property type="project" value="TreeGrafter"/>
</dbReference>
<feature type="domain" description="tRNA(Ile)-lysidine/2-thiocytidine synthase N-terminal" evidence="9">
    <location>
        <begin position="204"/>
        <end position="387"/>
    </location>
</feature>
<evidence type="ECO:0000256" key="4">
    <source>
        <dbReference type="ARBA" id="ARBA00022694"/>
    </source>
</evidence>
<organism evidence="11 12">
    <name type="scientific">Sapajus apella</name>
    <name type="common">Brown-capped capuchin</name>
    <name type="synonym">Cebus apella</name>
    <dbReference type="NCBI Taxonomy" id="9515"/>
    <lineage>
        <taxon>Eukaryota</taxon>
        <taxon>Metazoa</taxon>
        <taxon>Chordata</taxon>
        <taxon>Craniata</taxon>
        <taxon>Vertebrata</taxon>
        <taxon>Euteleostomi</taxon>
        <taxon>Mammalia</taxon>
        <taxon>Eutheria</taxon>
        <taxon>Euarchontoglires</taxon>
        <taxon>Primates</taxon>
        <taxon>Haplorrhini</taxon>
        <taxon>Platyrrhini</taxon>
        <taxon>Cebidae</taxon>
        <taxon>Cebinae</taxon>
        <taxon>Sapajus</taxon>
    </lineage>
</organism>
<comment type="subcellular location">
    <subcellularLocation>
        <location evidence="7">Cytoplasm</location>
    </subcellularLocation>
</comment>
<dbReference type="GeneID" id="116540791"/>
<dbReference type="InterPro" id="IPR014729">
    <property type="entry name" value="Rossmann-like_a/b/a_fold"/>
</dbReference>
<evidence type="ECO:0000256" key="3">
    <source>
        <dbReference type="ARBA" id="ARBA00022679"/>
    </source>
</evidence>
<keyword evidence="4 7" id="KW-0819">tRNA processing</keyword>
<dbReference type="GO" id="GO:0002143">
    <property type="term" value="P:tRNA wobble position uridine thiolation"/>
    <property type="evidence" value="ECO:0007669"/>
    <property type="project" value="TreeGrafter"/>
</dbReference>
<dbReference type="GO" id="GO:0032447">
    <property type="term" value="P:protein urmylation"/>
    <property type="evidence" value="ECO:0007669"/>
    <property type="project" value="UniProtKB-UniRule"/>
</dbReference>
<comment type="function">
    <text evidence="6 7">Plays a central role in 2-thiolation of mcm(5)S(2)U at tRNA wobble positions of tRNA(Lys), tRNA(Glu) and tRNA(Gln). Directly binds tRNAs and probably acts by catalyzing adenylation of tRNAs, an intermediate required for 2-thiolation. It is unclear whether it acts as a sulfurtransferase that transfers sulfur from thiocarboxylated URM1 onto the uridine of tRNAs at wobble position.</text>
</comment>
<evidence type="ECO:0000256" key="2">
    <source>
        <dbReference type="ARBA" id="ARBA00022555"/>
    </source>
</evidence>
<feature type="domain" description="Cytoplasmic tRNA 2-thiolation protein 1 C-terminal" evidence="10">
    <location>
        <begin position="435"/>
        <end position="465"/>
    </location>
</feature>
<dbReference type="GO" id="GO:0000049">
    <property type="term" value="F:tRNA binding"/>
    <property type="evidence" value="ECO:0007669"/>
    <property type="project" value="UniProtKB-UniRule"/>
</dbReference>
<dbReference type="UniPathway" id="UPA00988"/>
<evidence type="ECO:0000259" key="9">
    <source>
        <dbReference type="Pfam" id="PF01171"/>
    </source>
</evidence>
<dbReference type="CDD" id="cd01713">
    <property type="entry name" value="CTU1-like"/>
    <property type="match status" value="1"/>
</dbReference>
<gene>
    <name evidence="7 12" type="primary">CTU1</name>
    <name evidence="7" type="synonym">ATPBD3</name>
    <name evidence="7" type="synonym">NCS6</name>
</gene>
<evidence type="ECO:0000313" key="12">
    <source>
        <dbReference type="RefSeq" id="XP_032120420.1"/>
    </source>
</evidence>
<evidence type="ECO:0000256" key="7">
    <source>
        <dbReference type="HAMAP-Rule" id="MF_03053"/>
    </source>
</evidence>
<name>A0A6J3GRK4_SAPAP</name>
<dbReference type="InterPro" id="IPR000541">
    <property type="entry name" value="Ncs6/Tuc1/Ctu1"/>
</dbReference>
<evidence type="ECO:0000259" key="10">
    <source>
        <dbReference type="Pfam" id="PF16503"/>
    </source>
</evidence>
<sequence>MNLPVTARRHGNNSTHSSAAPWARAQAQKINGAVHYGSSRKSKESVSGSCRPNGTSEPRAQKAKGAVHFGGSRKNNANVSRSRKLSGSPEPLAHPAALPHGILGAVGKEVPRPCGNGSLGVVTSVPGFRVVGSVDVPALRSAREKPTPPAMPAPPCTSCHAARAALRRPRSGQALCGACFCSAFEAEVLHTVLAGRLLPPGAVVAVGASGGKDSTVLAHVLRGLAPRLGISLQLVAVDEGIGGYRDAALAAVRRQAARWELPLTVVAYEDLFGGWTMDAVARSTAGSGRSRSCCTFCGVLRRRALEEGARRVGATHIVTGHNADDMAETVLMNFLRGDTGRLARGGGLGSPGEGGALPRCRPLQFASQKEVVLYAHFRRLDYFSEECVYAPEAFRGHARDLLKRLEAARPSAVLDLVHSAERLALAASARPPRPGACSRCGALASRALCQACALLDGLNRGRPRLAIGKGRRGLDEQATPGTPGDPAQTPTPKAVPTF</sequence>
<dbReference type="PANTHER" id="PTHR11807:SF12">
    <property type="entry name" value="CYTOPLASMIC TRNA 2-THIOLATION PROTEIN 1"/>
    <property type="match status" value="1"/>
</dbReference>
<keyword evidence="5 7" id="KW-0694">RNA-binding</keyword>
<evidence type="ECO:0000256" key="6">
    <source>
        <dbReference type="ARBA" id="ARBA00060195"/>
    </source>
</evidence>
<feature type="region of interest" description="Disordered" evidence="8">
    <location>
        <begin position="466"/>
        <end position="498"/>
    </location>
</feature>
<keyword evidence="11" id="KW-1185">Reference proteome</keyword>
<dbReference type="Proteomes" id="UP000504640">
    <property type="component" value="Unplaced"/>
</dbReference>
<keyword evidence="2 7" id="KW-0820">tRNA-binding</keyword>
<dbReference type="PANTHER" id="PTHR11807">
    <property type="entry name" value="ATPASES OF THE PP SUPERFAMILY-RELATED"/>
    <property type="match status" value="1"/>
</dbReference>
<dbReference type="InterPro" id="IPR011063">
    <property type="entry name" value="TilS/TtcA_N"/>
</dbReference>
<proteinExistence type="inferred from homology"/>
<evidence type="ECO:0000313" key="11">
    <source>
        <dbReference type="Proteomes" id="UP000504640"/>
    </source>
</evidence>
<comment type="similarity">
    <text evidence="7">Belongs to the TtcA family. CTU1/NCS6/ATPBD3 subfamily.</text>
</comment>
<comment type="subunit">
    <text evidence="7">Component of a complex at least composed of URM1, CTU2/NCS2 and CTU1/ATPBD3. May form a heterodimer with CTU2/NCS2.</text>
</comment>
<evidence type="ECO:0000256" key="8">
    <source>
        <dbReference type="SAM" id="MobiDB-lite"/>
    </source>
</evidence>
<dbReference type="Pfam" id="PF16503">
    <property type="entry name" value="zn-ribbon_14"/>
    <property type="match status" value="1"/>
</dbReference>
<keyword evidence="1 7" id="KW-0963">Cytoplasm</keyword>
<accession>A0A6J3GRK4</accession>
<evidence type="ECO:0000256" key="5">
    <source>
        <dbReference type="ARBA" id="ARBA00022884"/>
    </source>
</evidence>
<dbReference type="Pfam" id="PF01171">
    <property type="entry name" value="ATP_bind_3"/>
    <property type="match status" value="1"/>
</dbReference>
<dbReference type="Gene3D" id="3.40.50.620">
    <property type="entry name" value="HUPs"/>
    <property type="match status" value="1"/>
</dbReference>
<dbReference type="HAMAP" id="MF_03053">
    <property type="entry name" value="CTU1"/>
    <property type="match status" value="1"/>
</dbReference>
<evidence type="ECO:0000256" key="1">
    <source>
        <dbReference type="ARBA" id="ARBA00022490"/>
    </source>
</evidence>
<protein>
    <recommendedName>
        <fullName evidence="7">Cytoplasmic tRNA 2-thiolation protein 1</fullName>
        <ecNumber evidence="7">2.7.7.-</ecNumber>
    </recommendedName>
    <alternativeName>
        <fullName evidence="7">ATP-binding domain-containing protein 3</fullName>
    </alternativeName>
    <alternativeName>
        <fullName evidence="7">Cytoplasmic tRNA adenylyltransferase 1</fullName>
    </alternativeName>
</protein>
<dbReference type="InterPro" id="IPR032442">
    <property type="entry name" value="CTU1_C"/>
</dbReference>
<keyword evidence="3 7" id="KW-0808">Transferase</keyword>
<dbReference type="EC" id="2.7.7.-" evidence="7"/>
<dbReference type="SUPFAM" id="SSF52402">
    <property type="entry name" value="Adenine nucleotide alpha hydrolases-like"/>
    <property type="match status" value="1"/>
</dbReference>
<reference evidence="12" key="1">
    <citation type="submission" date="2025-08" db="UniProtKB">
        <authorList>
            <consortium name="RefSeq"/>
        </authorList>
    </citation>
    <scope>IDENTIFICATION</scope>
    <source>
        <tissue evidence="12">Blood</tissue>
    </source>
</reference>
<dbReference type="GO" id="GO:0016779">
    <property type="term" value="F:nucleotidyltransferase activity"/>
    <property type="evidence" value="ECO:0007669"/>
    <property type="project" value="UniProtKB-UniRule"/>
</dbReference>
<feature type="region of interest" description="Disordered" evidence="8">
    <location>
        <begin position="1"/>
        <end position="90"/>
    </location>
</feature>
<dbReference type="RefSeq" id="XP_032120420.1">
    <property type="nucleotide sequence ID" value="XM_032264529.1"/>
</dbReference>
<dbReference type="InterPro" id="IPR056369">
    <property type="entry name" value="CTU1-like_ATP-bd"/>
</dbReference>
<dbReference type="AlphaFoldDB" id="A0A6J3GRK4"/>